<dbReference type="Proteomes" id="UP000254978">
    <property type="component" value="Unassembled WGS sequence"/>
</dbReference>
<name>A0A378TAL7_9MYCO</name>
<dbReference type="EMBL" id="UGQT01000001">
    <property type="protein sequence ID" value="STZ57831.1"/>
    <property type="molecule type" value="Genomic_DNA"/>
</dbReference>
<organism evidence="1 2">
    <name type="scientific">Mycolicibacterium tokaiense</name>
    <dbReference type="NCBI Taxonomy" id="39695"/>
    <lineage>
        <taxon>Bacteria</taxon>
        <taxon>Bacillati</taxon>
        <taxon>Actinomycetota</taxon>
        <taxon>Actinomycetes</taxon>
        <taxon>Mycobacteriales</taxon>
        <taxon>Mycobacteriaceae</taxon>
        <taxon>Mycolicibacterium</taxon>
    </lineage>
</organism>
<dbReference type="RefSeq" id="WP_115277923.1">
    <property type="nucleotide sequence ID" value="NZ_AP022600.1"/>
</dbReference>
<dbReference type="AlphaFoldDB" id="A0A378TAL7"/>
<gene>
    <name evidence="1" type="ORF">NCTC10821_01335</name>
</gene>
<protein>
    <recommendedName>
        <fullName evidence="3">Primosomal protein</fullName>
    </recommendedName>
</protein>
<reference evidence="1 2" key="1">
    <citation type="submission" date="2018-06" db="EMBL/GenBank/DDBJ databases">
        <authorList>
            <consortium name="Pathogen Informatics"/>
            <person name="Doyle S."/>
        </authorList>
    </citation>
    <scope>NUCLEOTIDE SEQUENCE [LARGE SCALE GENOMIC DNA]</scope>
    <source>
        <strain evidence="1 2">NCTC10821</strain>
    </source>
</reference>
<dbReference type="OrthoDB" id="3350465at2"/>
<keyword evidence="2" id="KW-1185">Reference proteome</keyword>
<proteinExistence type="predicted"/>
<evidence type="ECO:0000313" key="1">
    <source>
        <dbReference type="EMBL" id="STZ57831.1"/>
    </source>
</evidence>
<evidence type="ECO:0000313" key="2">
    <source>
        <dbReference type="Proteomes" id="UP000254978"/>
    </source>
</evidence>
<evidence type="ECO:0008006" key="3">
    <source>
        <dbReference type="Google" id="ProtNLM"/>
    </source>
</evidence>
<accession>A0A378TAL7</accession>
<sequence>MAAELVPIRLTLTAGDFYTVWAPRWRDAGDEWEALLGDEDDLYGLPGPAELAAFVRGGAPNDLSDHPAWPQLVEANAHRFDPGEDRQFDLIAVEELLADKPTEESVATLARTLAIVSSIGSVCELPAVTKFFNGNPALSGVNGGLDEFSGKAGLKRWNNIAAIVGRNWDGIIAAIDDIITTPDVDEKLVAAATEELAAPAPEEPEDELVAEDGAEGVDDGVLDDEVDPEDEVLAAEAESAGALGGDDDFWAKVGIDPVQLMTSSGTFFTLRCYFDDRPLFLGRNGRISVFTSERALARYLADEHDHDLSDLSTYDDIRTAAVDGSLDVSVTDENVYVLTGLSEEIAEGPEGIDRDQLALAVELLQDVGDYSGDDTVDKTLAADTPLGQFVAHVEDPAAADKPGAPYTKAVEGFERLERFLDTRLRRE</sequence>